<dbReference type="Proteomes" id="UP001066276">
    <property type="component" value="Chromosome 10"/>
</dbReference>
<dbReference type="AlphaFoldDB" id="A0AAV7MCP5"/>
<evidence type="ECO:0000256" key="1">
    <source>
        <dbReference type="SAM" id="MobiDB-lite"/>
    </source>
</evidence>
<reference evidence="2" key="1">
    <citation type="journal article" date="2022" name="bioRxiv">
        <title>Sequencing and chromosome-scale assembly of the giantPleurodeles waltlgenome.</title>
        <authorList>
            <person name="Brown T."/>
            <person name="Elewa A."/>
            <person name="Iarovenko S."/>
            <person name="Subramanian E."/>
            <person name="Araus A.J."/>
            <person name="Petzold A."/>
            <person name="Susuki M."/>
            <person name="Suzuki K.-i.T."/>
            <person name="Hayashi T."/>
            <person name="Toyoda A."/>
            <person name="Oliveira C."/>
            <person name="Osipova E."/>
            <person name="Leigh N.D."/>
            <person name="Simon A."/>
            <person name="Yun M.H."/>
        </authorList>
    </citation>
    <scope>NUCLEOTIDE SEQUENCE</scope>
    <source>
        <strain evidence="2">20211129_DDA</strain>
        <tissue evidence="2">Liver</tissue>
    </source>
</reference>
<dbReference type="EMBL" id="JANPWB010000014">
    <property type="protein sequence ID" value="KAJ1099693.1"/>
    <property type="molecule type" value="Genomic_DNA"/>
</dbReference>
<accession>A0AAV7MCP5</accession>
<sequence>MTMAETAYIDRHFYILTATAVATNTAALTAIRQAEDNVPPTPSQPAKSVSFSGAVPTSSKAQRKQDLERNSITSRQETKNQDAMETELQVLPMMVYLLIHNGYQRRRQRPR</sequence>
<evidence type="ECO:0000313" key="2">
    <source>
        <dbReference type="EMBL" id="KAJ1099693.1"/>
    </source>
</evidence>
<protein>
    <submittedName>
        <fullName evidence="2">Uncharacterized protein</fullName>
    </submittedName>
</protein>
<feature type="compositionally biased region" description="Polar residues" evidence="1">
    <location>
        <begin position="44"/>
        <end position="60"/>
    </location>
</feature>
<feature type="region of interest" description="Disordered" evidence="1">
    <location>
        <begin position="35"/>
        <end position="84"/>
    </location>
</feature>
<gene>
    <name evidence="2" type="ORF">NDU88_004792</name>
</gene>
<proteinExistence type="predicted"/>
<keyword evidence="3" id="KW-1185">Reference proteome</keyword>
<comment type="caution">
    <text evidence="2">The sequence shown here is derived from an EMBL/GenBank/DDBJ whole genome shotgun (WGS) entry which is preliminary data.</text>
</comment>
<organism evidence="2 3">
    <name type="scientific">Pleurodeles waltl</name>
    <name type="common">Iberian ribbed newt</name>
    <dbReference type="NCBI Taxonomy" id="8319"/>
    <lineage>
        <taxon>Eukaryota</taxon>
        <taxon>Metazoa</taxon>
        <taxon>Chordata</taxon>
        <taxon>Craniata</taxon>
        <taxon>Vertebrata</taxon>
        <taxon>Euteleostomi</taxon>
        <taxon>Amphibia</taxon>
        <taxon>Batrachia</taxon>
        <taxon>Caudata</taxon>
        <taxon>Salamandroidea</taxon>
        <taxon>Salamandridae</taxon>
        <taxon>Pleurodelinae</taxon>
        <taxon>Pleurodeles</taxon>
    </lineage>
</organism>
<evidence type="ECO:0000313" key="3">
    <source>
        <dbReference type="Proteomes" id="UP001066276"/>
    </source>
</evidence>
<name>A0AAV7MCP5_PLEWA</name>